<dbReference type="AlphaFoldDB" id="A0A0C3C2H1"/>
<name>A0A0C3C2H1_HEBCY</name>
<feature type="compositionally biased region" description="Polar residues" evidence="1">
    <location>
        <begin position="258"/>
        <end position="267"/>
    </location>
</feature>
<gene>
    <name evidence="3" type="ORF">M413DRAFT_242292</name>
</gene>
<proteinExistence type="predicted"/>
<feature type="transmembrane region" description="Helical" evidence="2">
    <location>
        <begin position="58"/>
        <end position="76"/>
    </location>
</feature>
<dbReference type="EMBL" id="KN831790">
    <property type="protein sequence ID" value="KIM38484.1"/>
    <property type="molecule type" value="Genomic_DNA"/>
</dbReference>
<reference evidence="4" key="2">
    <citation type="submission" date="2015-01" db="EMBL/GenBank/DDBJ databases">
        <title>Evolutionary Origins and Diversification of the Mycorrhizal Mutualists.</title>
        <authorList>
            <consortium name="DOE Joint Genome Institute"/>
            <consortium name="Mycorrhizal Genomics Consortium"/>
            <person name="Kohler A."/>
            <person name="Kuo A."/>
            <person name="Nagy L.G."/>
            <person name="Floudas D."/>
            <person name="Copeland A."/>
            <person name="Barry K.W."/>
            <person name="Cichocki N."/>
            <person name="Veneault-Fourrey C."/>
            <person name="LaButti K."/>
            <person name="Lindquist E.A."/>
            <person name="Lipzen A."/>
            <person name="Lundell T."/>
            <person name="Morin E."/>
            <person name="Murat C."/>
            <person name="Riley R."/>
            <person name="Ohm R."/>
            <person name="Sun H."/>
            <person name="Tunlid A."/>
            <person name="Henrissat B."/>
            <person name="Grigoriev I.V."/>
            <person name="Hibbett D.S."/>
            <person name="Martin F."/>
        </authorList>
    </citation>
    <scope>NUCLEOTIDE SEQUENCE [LARGE SCALE GENOMIC DNA]</scope>
    <source>
        <strain evidence="4">h7</strain>
    </source>
</reference>
<dbReference type="OrthoDB" id="3062801at2759"/>
<keyword evidence="2" id="KW-1133">Transmembrane helix</keyword>
<dbReference type="STRING" id="686832.A0A0C3C2H1"/>
<keyword evidence="2" id="KW-0812">Transmembrane</keyword>
<feature type="transmembrane region" description="Helical" evidence="2">
    <location>
        <begin position="183"/>
        <end position="204"/>
    </location>
</feature>
<organism evidence="3 4">
    <name type="scientific">Hebeloma cylindrosporum</name>
    <dbReference type="NCBI Taxonomy" id="76867"/>
    <lineage>
        <taxon>Eukaryota</taxon>
        <taxon>Fungi</taxon>
        <taxon>Dikarya</taxon>
        <taxon>Basidiomycota</taxon>
        <taxon>Agaricomycotina</taxon>
        <taxon>Agaricomycetes</taxon>
        <taxon>Agaricomycetidae</taxon>
        <taxon>Agaricales</taxon>
        <taxon>Agaricineae</taxon>
        <taxon>Hymenogastraceae</taxon>
        <taxon>Hebeloma</taxon>
    </lineage>
</organism>
<evidence type="ECO:0000256" key="1">
    <source>
        <dbReference type="SAM" id="MobiDB-lite"/>
    </source>
</evidence>
<feature type="transmembrane region" description="Helical" evidence="2">
    <location>
        <begin position="88"/>
        <end position="108"/>
    </location>
</feature>
<keyword evidence="4" id="KW-1185">Reference proteome</keyword>
<evidence type="ECO:0000313" key="3">
    <source>
        <dbReference type="EMBL" id="KIM38484.1"/>
    </source>
</evidence>
<sequence length="267" mass="30149">MSMPKIKQGILDAAIQLKEPVTDVADAWKLEPVESDQYSKLQNTWESFIDSLTKEWKTLNIISVLLLSAILTILQIESAANDPLIRYSALLSMICALMSLFYGCIYIIRFGTMRKTYKAAEWAQEAKRFRVGIFWNVWVLLAMPATWLAWSMIMYIVCIMSFVWRTGTTADVDRGPMTPEDALAFRIIVTVVLSLGLIYFVLIASTLRRYGEMMDHAWHRRIVGWVNDIVVPAARSPVGSRRIPTVPAPMEDPPASVTGPTKFSTHG</sequence>
<dbReference type="Proteomes" id="UP000053424">
    <property type="component" value="Unassembled WGS sequence"/>
</dbReference>
<evidence type="ECO:0008006" key="5">
    <source>
        <dbReference type="Google" id="ProtNLM"/>
    </source>
</evidence>
<evidence type="ECO:0000256" key="2">
    <source>
        <dbReference type="SAM" id="Phobius"/>
    </source>
</evidence>
<protein>
    <recommendedName>
        <fullName evidence="5">Transmembrane protein</fullName>
    </recommendedName>
</protein>
<reference evidence="3 4" key="1">
    <citation type="submission" date="2014-04" db="EMBL/GenBank/DDBJ databases">
        <authorList>
            <consortium name="DOE Joint Genome Institute"/>
            <person name="Kuo A."/>
            <person name="Gay G."/>
            <person name="Dore J."/>
            <person name="Kohler A."/>
            <person name="Nagy L.G."/>
            <person name="Floudas D."/>
            <person name="Copeland A."/>
            <person name="Barry K.W."/>
            <person name="Cichocki N."/>
            <person name="Veneault-Fourrey C."/>
            <person name="LaButti K."/>
            <person name="Lindquist E.A."/>
            <person name="Lipzen A."/>
            <person name="Lundell T."/>
            <person name="Morin E."/>
            <person name="Murat C."/>
            <person name="Sun H."/>
            <person name="Tunlid A."/>
            <person name="Henrissat B."/>
            <person name="Grigoriev I.V."/>
            <person name="Hibbett D.S."/>
            <person name="Martin F."/>
            <person name="Nordberg H.P."/>
            <person name="Cantor M.N."/>
            <person name="Hua S.X."/>
        </authorList>
    </citation>
    <scope>NUCLEOTIDE SEQUENCE [LARGE SCALE GENOMIC DNA]</scope>
    <source>
        <strain evidence="4">h7</strain>
    </source>
</reference>
<feature type="transmembrane region" description="Helical" evidence="2">
    <location>
        <begin position="137"/>
        <end position="163"/>
    </location>
</feature>
<evidence type="ECO:0000313" key="4">
    <source>
        <dbReference type="Proteomes" id="UP000053424"/>
    </source>
</evidence>
<accession>A0A0C3C2H1</accession>
<keyword evidence="2" id="KW-0472">Membrane</keyword>
<feature type="region of interest" description="Disordered" evidence="1">
    <location>
        <begin position="242"/>
        <end position="267"/>
    </location>
</feature>
<dbReference type="HOGENOM" id="CLU_1042271_0_0_1"/>